<dbReference type="EMBL" id="SUKA01000005">
    <property type="protein sequence ID" value="TJY63948.1"/>
    <property type="molecule type" value="Genomic_DNA"/>
</dbReference>
<dbReference type="RefSeq" id="WP_136821939.1">
    <property type="nucleotide sequence ID" value="NZ_BMJX01000005.1"/>
</dbReference>
<dbReference type="AlphaFoldDB" id="A0A4U0GXZ4"/>
<evidence type="ECO:0000313" key="2">
    <source>
        <dbReference type="Proteomes" id="UP000309872"/>
    </source>
</evidence>
<gene>
    <name evidence="1" type="ORF">FAZ19_16960</name>
</gene>
<dbReference type="SUPFAM" id="SSF51445">
    <property type="entry name" value="(Trans)glycosidases"/>
    <property type="match status" value="1"/>
</dbReference>
<dbReference type="InterPro" id="IPR017853">
    <property type="entry name" value="GH"/>
</dbReference>
<name>A0A4U0GXZ4_9SPHI</name>
<comment type="caution">
    <text evidence="1">The sequence shown here is derived from an EMBL/GenBank/DDBJ whole genome shotgun (WGS) entry which is preliminary data.</text>
</comment>
<dbReference type="OrthoDB" id="1031955at2"/>
<reference evidence="1 2" key="1">
    <citation type="submission" date="2019-04" db="EMBL/GenBank/DDBJ databases">
        <title>Sphingobacterium olei sp. nov., isolated from oil-contaminated soil.</title>
        <authorList>
            <person name="Liu B."/>
        </authorList>
    </citation>
    <scope>NUCLEOTIDE SEQUENCE [LARGE SCALE GENOMIC DNA]</scope>
    <source>
        <strain evidence="1 2">Y3L14</strain>
    </source>
</reference>
<proteinExistence type="predicted"/>
<sequence>MHRYNFLLLAVFLFFYTSGYGHTVLESRTIKLENGKLIININEGTIDYAFNNGTFLKNTVSYVDLVYYGIKVSSQFDRHSLKEESIKDSIGEGMLLRFIHEDHEGITLVQSITIYKNNPYLLLRVEASKKDNTVLETRNISPLAVLAQYNGSAEIPWAYPKLVDLPFDNDNWTKLLAQPWPEAGDKPLDGVSHELAFIYDNKSYQGLVVGSLEHDFWKTGISYLTGNKKGSLASFIIFGGAARPDNPSLPANYGGQDGTHDVMPHGSMLGTVVRSPLIYLEASADFRVSSKNFGKMQARVDGSLTWKGAAPVYWNSFGVEGVLGHERIMMPKGVYETVDFIKSMENLNQFGRPVLSIDSYDQGIYTTKVLKQIGDYARERGQEIGFYCSPFSLWTWSNNIDNAVLSGTKVPLREVILRDHRDKPIPFKDGEWGAYPLDPTHPATKVSMISQIEKAHAIGAKLIKVDFVTAGSLEAIKWYDPKVRSGMQAYNYGMKLFKHLVDSIMGPDVFITLAISPMFPHQYAHTRFVSTDVHSHLRDSQPGFPHYGSTAASMITASYMGWVQGTLWPYTNMDVLVMRKFQKHPDLTEQEVKVRLISLMTMGSILGDGSDYRDPLTASRAKIFLDQPHVAEFFSNPKAFIPLQLSEGETMDQQLSFFLPGDTTLVAAFNFAENHLFEANFAPLELGLKNGSYKLVDFLTGEEHGIFDVESGDLKVSVSAKDAVLYKLISKAKTD</sequence>
<accession>A0A4U0GXZ4</accession>
<organism evidence="1 2">
    <name type="scientific">Sphingobacterium alkalisoli</name>
    <dbReference type="NCBI Taxonomy" id="1874115"/>
    <lineage>
        <taxon>Bacteria</taxon>
        <taxon>Pseudomonadati</taxon>
        <taxon>Bacteroidota</taxon>
        <taxon>Sphingobacteriia</taxon>
        <taxon>Sphingobacteriales</taxon>
        <taxon>Sphingobacteriaceae</taxon>
        <taxon>Sphingobacterium</taxon>
    </lineage>
</organism>
<protein>
    <recommendedName>
        <fullName evidence="3">Alpha-galactosidase</fullName>
    </recommendedName>
</protein>
<keyword evidence="2" id="KW-1185">Reference proteome</keyword>
<dbReference type="Proteomes" id="UP000309872">
    <property type="component" value="Unassembled WGS sequence"/>
</dbReference>
<dbReference type="Gene3D" id="3.20.20.70">
    <property type="entry name" value="Aldolase class I"/>
    <property type="match status" value="1"/>
</dbReference>
<evidence type="ECO:0000313" key="1">
    <source>
        <dbReference type="EMBL" id="TJY63948.1"/>
    </source>
</evidence>
<dbReference type="InterPro" id="IPR013785">
    <property type="entry name" value="Aldolase_TIM"/>
</dbReference>
<evidence type="ECO:0008006" key="3">
    <source>
        <dbReference type="Google" id="ProtNLM"/>
    </source>
</evidence>